<dbReference type="InterPro" id="IPR027268">
    <property type="entry name" value="Peptidase_M4/M1_CTD_sf"/>
</dbReference>
<evidence type="ECO:0000256" key="7">
    <source>
        <dbReference type="PIRSR" id="PIRSR634016-1"/>
    </source>
</evidence>
<feature type="domain" description="Peptidase M1 membrane alanine aminopeptidase" evidence="11">
    <location>
        <begin position="365"/>
        <end position="443"/>
    </location>
</feature>
<dbReference type="Proteomes" id="UP001152747">
    <property type="component" value="Unassembled WGS sequence"/>
</dbReference>
<dbReference type="Gene3D" id="1.10.390.10">
    <property type="entry name" value="Neutral Protease Domain 2"/>
    <property type="match status" value="1"/>
</dbReference>
<evidence type="ECO:0000256" key="1">
    <source>
        <dbReference type="ARBA" id="ARBA00010136"/>
    </source>
</evidence>
<keyword evidence="4 10" id="KW-0378">Hydrolase</keyword>
<feature type="active site" description="Proton acceptor" evidence="7">
    <location>
        <position position="437"/>
    </location>
</feature>
<keyword evidence="6 10" id="KW-0482">Metalloprotease</keyword>
<dbReference type="GO" id="GO:0008270">
    <property type="term" value="F:zinc ion binding"/>
    <property type="evidence" value="ECO:0007669"/>
    <property type="project" value="UniProtKB-UniRule"/>
</dbReference>
<evidence type="ECO:0000256" key="9">
    <source>
        <dbReference type="PIRSR" id="PIRSR634016-4"/>
    </source>
</evidence>
<dbReference type="PANTHER" id="PTHR11533">
    <property type="entry name" value="PROTEASE M1 ZINC METALLOPROTEASE"/>
    <property type="match status" value="1"/>
</dbReference>
<dbReference type="GO" id="GO:0005615">
    <property type="term" value="C:extracellular space"/>
    <property type="evidence" value="ECO:0007669"/>
    <property type="project" value="TreeGrafter"/>
</dbReference>
<dbReference type="GO" id="GO:0016020">
    <property type="term" value="C:membrane"/>
    <property type="evidence" value="ECO:0007669"/>
    <property type="project" value="TreeGrafter"/>
</dbReference>
<dbReference type="Gene3D" id="2.60.40.1730">
    <property type="entry name" value="tricorn interacting facor f3 domain"/>
    <property type="match status" value="1"/>
</dbReference>
<dbReference type="FunFam" id="1.10.390.10:FF:000033">
    <property type="entry name" value="Endoplasmic reticulum aminopeptidase 1b"/>
    <property type="match status" value="1"/>
</dbReference>
<dbReference type="GO" id="GO:0006508">
    <property type="term" value="P:proteolysis"/>
    <property type="evidence" value="ECO:0007669"/>
    <property type="project" value="UniProtKB-KW"/>
</dbReference>
<comment type="caution">
    <text evidence="13">The sequence shown here is derived from an EMBL/GenBank/DDBJ whole genome shotgun (WGS) entry which is preliminary data.</text>
</comment>
<protein>
    <recommendedName>
        <fullName evidence="10">Aminopeptidase</fullName>
        <ecNumber evidence="10">3.4.11.-</ecNumber>
    </recommendedName>
</protein>
<feature type="site" description="Transition state stabilizer" evidence="9">
    <location>
        <position position="573"/>
    </location>
</feature>
<dbReference type="Gene3D" id="2.60.40.1910">
    <property type="match status" value="1"/>
</dbReference>
<dbReference type="SUPFAM" id="SSF63737">
    <property type="entry name" value="Leukotriene A4 hydrolase N-terminal domain"/>
    <property type="match status" value="1"/>
</dbReference>
<dbReference type="PRINTS" id="PR00756">
    <property type="entry name" value="ALADIPTASE"/>
</dbReference>
<dbReference type="InterPro" id="IPR042097">
    <property type="entry name" value="Aminopeptidase_N-like_N_sf"/>
</dbReference>
<evidence type="ECO:0000256" key="4">
    <source>
        <dbReference type="ARBA" id="ARBA00022801"/>
    </source>
</evidence>
<name>A0A9P1IQG6_9PELO</name>
<feature type="domain" description="Peptidase M1 membrane alanine aminopeptidase" evidence="11">
    <location>
        <begin position="478"/>
        <end position="625"/>
    </location>
</feature>
<keyword evidence="14" id="KW-1185">Reference proteome</keyword>
<feature type="binding site" evidence="8">
    <location>
        <position position="436"/>
    </location>
    <ligand>
        <name>Zn(2+)</name>
        <dbReference type="ChEBI" id="CHEBI:29105"/>
        <note>catalytic</note>
    </ligand>
</feature>
<dbReference type="Pfam" id="PF01433">
    <property type="entry name" value="Peptidase_M1"/>
    <property type="match status" value="2"/>
</dbReference>
<feature type="binding site" evidence="8">
    <location>
        <position position="502"/>
    </location>
    <ligand>
        <name>Zn(2+)</name>
        <dbReference type="ChEBI" id="CHEBI:29105"/>
        <note>catalytic</note>
    </ligand>
</feature>
<evidence type="ECO:0000256" key="8">
    <source>
        <dbReference type="PIRSR" id="PIRSR634016-3"/>
    </source>
</evidence>
<dbReference type="EMBL" id="CANHGI010000005">
    <property type="protein sequence ID" value="CAI5450168.1"/>
    <property type="molecule type" value="Genomic_DNA"/>
</dbReference>
<dbReference type="InterPro" id="IPR001930">
    <property type="entry name" value="Peptidase_M1"/>
</dbReference>
<dbReference type="InterPro" id="IPR045357">
    <property type="entry name" value="Aminopeptidase_N-like_N"/>
</dbReference>
<evidence type="ECO:0000256" key="6">
    <source>
        <dbReference type="ARBA" id="ARBA00023049"/>
    </source>
</evidence>
<organism evidence="13 14">
    <name type="scientific">Caenorhabditis angaria</name>
    <dbReference type="NCBI Taxonomy" id="860376"/>
    <lineage>
        <taxon>Eukaryota</taxon>
        <taxon>Metazoa</taxon>
        <taxon>Ecdysozoa</taxon>
        <taxon>Nematoda</taxon>
        <taxon>Chromadorea</taxon>
        <taxon>Rhabditida</taxon>
        <taxon>Rhabditina</taxon>
        <taxon>Rhabditomorpha</taxon>
        <taxon>Rhabditoidea</taxon>
        <taxon>Rhabditidae</taxon>
        <taxon>Peloderinae</taxon>
        <taxon>Caenorhabditis</taxon>
    </lineage>
</organism>
<dbReference type="EC" id="3.4.11.-" evidence="10"/>
<evidence type="ECO:0000313" key="13">
    <source>
        <dbReference type="EMBL" id="CAI5450168.1"/>
    </source>
</evidence>
<comment type="cofactor">
    <cofactor evidence="8 10">
        <name>Zn(2+)</name>
        <dbReference type="ChEBI" id="CHEBI:29105"/>
    </cofactor>
    <text evidence="8 10">Binds 1 zinc ion per subunit.</text>
</comment>
<sequence>MFVLFLIAVGFTESNHINCPFKIMGTRKNCFREEKFKKLLDSRPKYRNTRPNILINENTTILELESLEKCCYESVCLNDCGYDGDYLANSYYGRDMPKNLKGLTVEYYSFFKTFKMSEIDQLLDGTAESHILENWRVKLFELSNYRGRIRRRQRLEEGNSNKNTFDGELKIKIKVLEATNIIALNSEDLTIRNVTIDINKLEYLHIHKNYIEIFLMEELLKNSEFEIILQYSGNIRNDSRGFYNTSYFDENNELKIALATQMEPNSARLVVPCFDEPIYKAIWKLTIIHSNETKAFSNAELEDQEDDDGSSGQIVSKFQDSPKMSSYLLAFVISDFACISKNTTKNAIKIRVCSKPEEKDNLNLALDTAIKILDTFETTFGVPYPLGKLDMIEVKEFRSGAMENWGLIIYKEGKLSYNEEMDSLEDKRMIQTVIAHEIAHQQFSMIPAFSAQNFSQHRGLAAEAEDCAASRKLAVYTRAERSKKWFGNLVTMKNWSQLWLNEGFATLYQLYGADIANSGAYKWDTQFLLNSQKSAFDFEFESLRKPEKYKNHPMTFELEENDNIRDFFDRITYRKAGSILFMIRKVIGTSVFDKAIRSYLNSSKFENVDEDILFKHFQDAYDTEIPGKSWDLAAFAKSWTENVMFPVVRVEEFNETHLEIKQMNMIYDKKMKNKLLASMTNQSWEIPIFYRRDQEENVEFLWLKKNPIIINASQIILNIDSDCYYRVDYNESIWNLISEQLNEDETVYSVKTRFRLVEDAMFFKKHLEIDDYLKNEKEKLPILAYLKKNEKNWKVFDKHRKFRKGWQFIEDNYNKENDKIDQVETTYQIIEIECRFKNCLPDAQKYIDQMKKCAGNVQISKCSKVPGQFRRLVYCIGKAYDEEFRNLVEEWKKVERRASEIRYFNAIKNCQPKTEKSRNFVEKSDFDSENEEIF</sequence>
<keyword evidence="3 8" id="KW-0479">Metal-binding</keyword>
<dbReference type="Gene3D" id="1.25.50.20">
    <property type="match status" value="1"/>
</dbReference>
<keyword evidence="10" id="KW-0031">Aminopeptidase</keyword>
<reference evidence="13" key="1">
    <citation type="submission" date="2022-11" db="EMBL/GenBank/DDBJ databases">
        <authorList>
            <person name="Kikuchi T."/>
        </authorList>
    </citation>
    <scope>NUCLEOTIDE SEQUENCE</scope>
    <source>
        <strain evidence="13">PS1010</strain>
    </source>
</reference>
<keyword evidence="5 8" id="KW-0862">Zinc</keyword>
<evidence type="ECO:0000256" key="3">
    <source>
        <dbReference type="ARBA" id="ARBA00022723"/>
    </source>
</evidence>
<feature type="binding site" evidence="8">
    <location>
        <position position="440"/>
    </location>
    <ligand>
        <name>Zn(2+)</name>
        <dbReference type="ChEBI" id="CHEBI:29105"/>
        <note>catalytic</note>
    </ligand>
</feature>
<evidence type="ECO:0000259" key="12">
    <source>
        <dbReference type="Pfam" id="PF17900"/>
    </source>
</evidence>
<dbReference type="InterPro" id="IPR014782">
    <property type="entry name" value="Peptidase_M1_dom"/>
</dbReference>
<evidence type="ECO:0000256" key="10">
    <source>
        <dbReference type="RuleBase" id="RU364040"/>
    </source>
</evidence>
<dbReference type="CDD" id="cd09601">
    <property type="entry name" value="M1_APN-Q_like"/>
    <property type="match status" value="1"/>
</dbReference>
<gene>
    <name evidence="13" type="ORF">CAMP_LOCUS12805</name>
</gene>
<comment type="similarity">
    <text evidence="1 10">Belongs to the peptidase M1 family.</text>
</comment>
<evidence type="ECO:0000256" key="2">
    <source>
        <dbReference type="ARBA" id="ARBA00022670"/>
    </source>
</evidence>
<dbReference type="GO" id="GO:0043171">
    <property type="term" value="P:peptide catabolic process"/>
    <property type="evidence" value="ECO:0007669"/>
    <property type="project" value="TreeGrafter"/>
</dbReference>
<dbReference type="PANTHER" id="PTHR11533:SF299">
    <property type="entry name" value="AMINOPEPTIDASE"/>
    <property type="match status" value="1"/>
</dbReference>
<dbReference type="OrthoDB" id="10031169at2759"/>
<feature type="domain" description="Aminopeptidase N-like N-terminal" evidence="12">
    <location>
        <begin position="160"/>
        <end position="328"/>
    </location>
</feature>
<dbReference type="SUPFAM" id="SSF55486">
    <property type="entry name" value="Metalloproteases ('zincins'), catalytic domain"/>
    <property type="match status" value="2"/>
</dbReference>
<dbReference type="GO" id="GO:0005737">
    <property type="term" value="C:cytoplasm"/>
    <property type="evidence" value="ECO:0007669"/>
    <property type="project" value="TreeGrafter"/>
</dbReference>
<dbReference type="Pfam" id="PF17900">
    <property type="entry name" value="Peptidase_M1_N"/>
    <property type="match status" value="1"/>
</dbReference>
<evidence type="ECO:0000256" key="5">
    <source>
        <dbReference type="ARBA" id="ARBA00022833"/>
    </source>
</evidence>
<accession>A0A9P1IQG6</accession>
<keyword evidence="2 10" id="KW-0645">Protease</keyword>
<dbReference type="InterPro" id="IPR050344">
    <property type="entry name" value="Peptidase_M1_aminopeptidases"/>
</dbReference>
<dbReference type="AlphaFoldDB" id="A0A9P1IQG6"/>
<dbReference type="GO" id="GO:0042277">
    <property type="term" value="F:peptide binding"/>
    <property type="evidence" value="ECO:0007669"/>
    <property type="project" value="TreeGrafter"/>
</dbReference>
<dbReference type="GO" id="GO:0070006">
    <property type="term" value="F:metalloaminopeptidase activity"/>
    <property type="evidence" value="ECO:0007669"/>
    <property type="project" value="TreeGrafter"/>
</dbReference>
<evidence type="ECO:0000313" key="14">
    <source>
        <dbReference type="Proteomes" id="UP001152747"/>
    </source>
</evidence>
<dbReference type="InterPro" id="IPR034016">
    <property type="entry name" value="M1_APN-typ"/>
</dbReference>
<proteinExistence type="inferred from homology"/>
<evidence type="ECO:0000259" key="11">
    <source>
        <dbReference type="Pfam" id="PF01433"/>
    </source>
</evidence>